<dbReference type="PANTHER" id="PTHR43471">
    <property type="entry name" value="ABC TRANSPORTER PERMEASE"/>
    <property type="match status" value="1"/>
</dbReference>
<dbReference type="EMBL" id="CP003243">
    <property type="protein sequence ID" value="AFC99499.1"/>
    <property type="molecule type" value="Genomic_DNA"/>
</dbReference>
<sequence>MSNTLIIAKKEFQDLVNSKLVLIALGLFILFALFNLHDTINFDYVGVNKNLFEPYSVFEITLNHTLYVLTSFGRFVAVVVGFSCIAGERHNSALNVLTTKPLYRDTIINGKITGVFYFLICVYGVTVLLYTSSFLLLYGNILESNIVDYLARVVLILVISVVYSLIYVSLSMLIALLVKSQALALVLSMMAIVIIDDIKTSGFAGYVKLIASGLFGMNPDNVMINYLSASWLIDMILLDVRPFSPSLSLGDILSKANGYFLALALYFIIPTILSYIVFVWRDVR</sequence>
<dbReference type="GeneID" id="11970630"/>
<organism evidence="2 3">
    <name type="scientific">Methanocella conradii (strain DSM 24694 / JCM 17849 / CGMCC 1.5162 / HZ254)</name>
    <dbReference type="NCBI Taxonomy" id="1041930"/>
    <lineage>
        <taxon>Archaea</taxon>
        <taxon>Methanobacteriati</taxon>
        <taxon>Methanobacteriota</taxon>
        <taxon>Stenosarchaea group</taxon>
        <taxon>Methanomicrobia</taxon>
        <taxon>Methanocellales</taxon>
        <taxon>Methanocellaceae</taxon>
        <taxon>Methanocella</taxon>
    </lineage>
</organism>
<feature type="transmembrane region" description="Helical" evidence="1">
    <location>
        <begin position="20"/>
        <end position="37"/>
    </location>
</feature>
<feature type="transmembrane region" description="Helical" evidence="1">
    <location>
        <begin position="114"/>
        <end position="137"/>
    </location>
</feature>
<dbReference type="HOGENOM" id="CLU_996080_0_0_2"/>
<evidence type="ECO:0000256" key="1">
    <source>
        <dbReference type="SAM" id="Phobius"/>
    </source>
</evidence>
<dbReference type="eggNOG" id="arCOG02436">
    <property type="taxonomic scope" value="Archaea"/>
</dbReference>
<dbReference type="STRING" id="1041930.Mtc_0735"/>
<dbReference type="AlphaFoldDB" id="H8I8M3"/>
<dbReference type="RefSeq" id="WP_014405338.1">
    <property type="nucleotide sequence ID" value="NC_017034.1"/>
</dbReference>
<feature type="transmembrane region" description="Helical" evidence="1">
    <location>
        <begin position="66"/>
        <end position="86"/>
    </location>
</feature>
<accession>H8I8M3</accession>
<evidence type="ECO:0000313" key="3">
    <source>
        <dbReference type="Proteomes" id="UP000005233"/>
    </source>
</evidence>
<dbReference type="Pfam" id="PF12679">
    <property type="entry name" value="ABC2_membrane_2"/>
    <property type="match status" value="1"/>
</dbReference>
<reference evidence="2 3" key="1">
    <citation type="journal article" date="2012" name="J. Bacteriol.">
        <title>Complete genome sequence of a thermophilic methanogen, Methanocella conradii HZ254, isolated from Chinese rice field soil.</title>
        <authorList>
            <person name="Lu Z."/>
            <person name="Lu Y."/>
        </authorList>
    </citation>
    <scope>NUCLEOTIDE SEQUENCE [LARGE SCALE GENOMIC DNA]</scope>
    <source>
        <strain evidence="3">DSM 24694 / JCM 17849 / CGMCC 1.5162 / HZ254</strain>
    </source>
</reference>
<dbReference type="KEGG" id="mez:Mtc_0735"/>
<name>H8I8M3_METCZ</name>
<keyword evidence="1" id="KW-1133">Transmembrane helix</keyword>
<dbReference type="Proteomes" id="UP000005233">
    <property type="component" value="Chromosome"/>
</dbReference>
<keyword evidence="3" id="KW-1185">Reference proteome</keyword>
<evidence type="ECO:0000313" key="2">
    <source>
        <dbReference type="EMBL" id="AFC99499.1"/>
    </source>
</evidence>
<proteinExistence type="predicted"/>
<dbReference type="PANTHER" id="PTHR43471:SF14">
    <property type="entry name" value="ABC-2 TYPE TRANSPORT SYSTEM PERMEASE PROTEIN"/>
    <property type="match status" value="1"/>
</dbReference>
<feature type="transmembrane region" description="Helical" evidence="1">
    <location>
        <begin position="259"/>
        <end position="280"/>
    </location>
</feature>
<dbReference type="GO" id="GO:0140359">
    <property type="term" value="F:ABC-type transporter activity"/>
    <property type="evidence" value="ECO:0007669"/>
    <property type="project" value="InterPro"/>
</dbReference>
<feature type="transmembrane region" description="Helical" evidence="1">
    <location>
        <begin position="182"/>
        <end position="202"/>
    </location>
</feature>
<dbReference type="OrthoDB" id="86287at2157"/>
<feature type="transmembrane region" description="Helical" evidence="1">
    <location>
        <begin position="149"/>
        <end position="170"/>
    </location>
</feature>
<keyword evidence="1" id="KW-0812">Transmembrane</keyword>
<keyword evidence="1" id="KW-0472">Membrane</keyword>
<protein>
    <submittedName>
        <fullName evidence="2">ABC-type transport system involved in multi-copper enzyme maturation, permease component</fullName>
    </submittedName>
</protein>
<dbReference type="GO" id="GO:0005886">
    <property type="term" value="C:plasma membrane"/>
    <property type="evidence" value="ECO:0007669"/>
    <property type="project" value="UniProtKB-SubCell"/>
</dbReference>
<gene>
    <name evidence="2" type="ordered locus">Mtc_0735</name>
</gene>